<dbReference type="GO" id="GO:0016791">
    <property type="term" value="F:phosphatase activity"/>
    <property type="evidence" value="ECO:0007669"/>
    <property type="project" value="TreeGrafter"/>
</dbReference>
<gene>
    <name evidence="1" type="ORF">AVDCRST_MAG95-648</name>
</gene>
<dbReference type="CDD" id="cd07067">
    <property type="entry name" value="HP_PGM_like"/>
    <property type="match status" value="1"/>
</dbReference>
<dbReference type="PANTHER" id="PTHR48100:SF1">
    <property type="entry name" value="HISTIDINE PHOSPHATASE FAMILY PROTEIN-RELATED"/>
    <property type="match status" value="1"/>
</dbReference>
<dbReference type="Pfam" id="PF00300">
    <property type="entry name" value="His_Phos_1"/>
    <property type="match status" value="1"/>
</dbReference>
<proteinExistence type="predicted"/>
<accession>A0A6J4HGX9</accession>
<dbReference type="InterPro" id="IPR029033">
    <property type="entry name" value="His_PPase_superfam"/>
</dbReference>
<dbReference type="PANTHER" id="PTHR48100">
    <property type="entry name" value="BROAD-SPECIFICITY PHOSPHATASE YOR283W-RELATED"/>
    <property type="match status" value="1"/>
</dbReference>
<dbReference type="Gene3D" id="3.40.50.1240">
    <property type="entry name" value="Phosphoglycerate mutase-like"/>
    <property type="match status" value="1"/>
</dbReference>
<evidence type="ECO:0000313" key="1">
    <source>
        <dbReference type="EMBL" id="CAA9223515.1"/>
    </source>
</evidence>
<dbReference type="EMBL" id="CADCTJ010000205">
    <property type="protein sequence ID" value="CAA9223515.1"/>
    <property type="molecule type" value="Genomic_DNA"/>
</dbReference>
<dbReference type="SUPFAM" id="SSF53254">
    <property type="entry name" value="Phosphoglycerate mutase-like"/>
    <property type="match status" value="1"/>
</dbReference>
<dbReference type="GO" id="GO:0005737">
    <property type="term" value="C:cytoplasm"/>
    <property type="evidence" value="ECO:0007669"/>
    <property type="project" value="TreeGrafter"/>
</dbReference>
<dbReference type="InterPro" id="IPR013078">
    <property type="entry name" value="His_Pase_superF_clade-1"/>
</dbReference>
<reference evidence="1" key="1">
    <citation type="submission" date="2020-02" db="EMBL/GenBank/DDBJ databases">
        <authorList>
            <person name="Meier V. D."/>
        </authorList>
    </citation>
    <scope>NUCLEOTIDE SEQUENCE</scope>
    <source>
        <strain evidence="1">AVDCRST_MAG95</strain>
    </source>
</reference>
<organism evidence="1">
    <name type="scientific">uncultured Adhaeribacter sp</name>
    <dbReference type="NCBI Taxonomy" id="448109"/>
    <lineage>
        <taxon>Bacteria</taxon>
        <taxon>Pseudomonadati</taxon>
        <taxon>Bacteroidota</taxon>
        <taxon>Cytophagia</taxon>
        <taxon>Cytophagales</taxon>
        <taxon>Hymenobacteraceae</taxon>
        <taxon>Adhaeribacter</taxon>
        <taxon>environmental samples</taxon>
    </lineage>
</organism>
<name>A0A6J4HGX9_9BACT</name>
<sequence>MESSAKHIFLIRHQRPDLPKKGWFGQQQASKFLRDYDTVNIEALVNKPPGLPFEQITRVYCSGLPRARQTARAIFGPDIELIEDPDFNEFQRRIFEFPLLRLPLKFWLLSARALWLLGLNHQGIETFKQARVRARRCAERLAREAEKENKVVLVAHGFLNAFIRRALKQMGWRVVRHDGAGFLGVTELIKAATP</sequence>
<protein>
    <recommendedName>
        <fullName evidence="2">Histidine phosphatase family protein</fullName>
    </recommendedName>
</protein>
<evidence type="ECO:0008006" key="2">
    <source>
        <dbReference type="Google" id="ProtNLM"/>
    </source>
</evidence>
<dbReference type="InterPro" id="IPR050275">
    <property type="entry name" value="PGM_Phosphatase"/>
</dbReference>
<dbReference type="AlphaFoldDB" id="A0A6J4HGX9"/>